<feature type="chain" id="PRO_5038635411" description="Dirigent-like protein" evidence="1">
    <location>
        <begin position="29"/>
        <end position="177"/>
    </location>
</feature>
<dbReference type="InterPro" id="IPR044859">
    <property type="entry name" value="Allene_oxi_cyc_Dirigent"/>
</dbReference>
<reference evidence="2 3" key="1">
    <citation type="submission" date="2019-09" db="EMBL/GenBank/DDBJ databases">
        <title>Goodfellowia gen. nov., a new genus of the Pseudonocardineae related to Actinoalloteichus, containing Goodfellowia coeruleoviolacea gen. nov., comb. nov. gen. nov., comb. nov.</title>
        <authorList>
            <person name="Labeda D."/>
        </authorList>
    </citation>
    <scope>NUCLEOTIDE SEQUENCE [LARGE SCALE GENOMIC DNA]</scope>
    <source>
        <strain evidence="2 3">AN110305</strain>
    </source>
</reference>
<evidence type="ECO:0000313" key="3">
    <source>
        <dbReference type="Proteomes" id="UP000323454"/>
    </source>
</evidence>
<evidence type="ECO:0008006" key="4">
    <source>
        <dbReference type="Google" id="ProtNLM"/>
    </source>
</evidence>
<evidence type="ECO:0000313" key="2">
    <source>
        <dbReference type="EMBL" id="KAA2252464.1"/>
    </source>
</evidence>
<accession>A0A5B2WNB1</accession>
<proteinExistence type="predicted"/>
<dbReference type="EMBL" id="VUOB01000075">
    <property type="protein sequence ID" value="KAA2252464.1"/>
    <property type="molecule type" value="Genomic_DNA"/>
</dbReference>
<feature type="signal peptide" evidence="1">
    <location>
        <begin position="1"/>
        <end position="28"/>
    </location>
</feature>
<protein>
    <recommendedName>
        <fullName evidence="4">Dirigent-like protein</fullName>
    </recommendedName>
</protein>
<sequence>MATKFLGRLGLLVAGAVVGLTASSVLPAATASNSREDVVKLIAKRSGFSLTSFPVNPLATFTANGDLLDAATSQRVGNGSTVCTMTSVSPLSVPPTGIAQCSSIYTLDNKGSIFLSSSRTYQLGVTGLHFTQSTMAITGGTDAYRRVRGDSSMVFQGGARSGSDATSYLVELRLSTD</sequence>
<evidence type="ECO:0000256" key="1">
    <source>
        <dbReference type="SAM" id="SignalP"/>
    </source>
</evidence>
<keyword evidence="3" id="KW-1185">Reference proteome</keyword>
<gene>
    <name evidence="2" type="ORF">F0L68_36100</name>
</gene>
<organism evidence="2 3">
    <name type="scientific">Solihabitans fulvus</name>
    <dbReference type="NCBI Taxonomy" id="1892852"/>
    <lineage>
        <taxon>Bacteria</taxon>
        <taxon>Bacillati</taxon>
        <taxon>Actinomycetota</taxon>
        <taxon>Actinomycetes</taxon>
        <taxon>Pseudonocardiales</taxon>
        <taxon>Pseudonocardiaceae</taxon>
        <taxon>Solihabitans</taxon>
    </lineage>
</organism>
<name>A0A5B2WNB1_9PSEU</name>
<dbReference type="OrthoDB" id="3691544at2"/>
<comment type="caution">
    <text evidence="2">The sequence shown here is derived from an EMBL/GenBank/DDBJ whole genome shotgun (WGS) entry which is preliminary data.</text>
</comment>
<keyword evidence="1" id="KW-0732">Signal</keyword>
<dbReference type="AlphaFoldDB" id="A0A5B2WNB1"/>
<reference evidence="2 3" key="2">
    <citation type="submission" date="2019-09" db="EMBL/GenBank/DDBJ databases">
        <authorList>
            <person name="Jin C."/>
        </authorList>
    </citation>
    <scope>NUCLEOTIDE SEQUENCE [LARGE SCALE GENOMIC DNA]</scope>
    <source>
        <strain evidence="2 3">AN110305</strain>
    </source>
</reference>
<dbReference type="Proteomes" id="UP000323454">
    <property type="component" value="Unassembled WGS sequence"/>
</dbReference>
<dbReference type="RefSeq" id="WP_149854388.1">
    <property type="nucleotide sequence ID" value="NZ_VUOB01000075.1"/>
</dbReference>
<dbReference type="Gene3D" id="2.40.480.10">
    <property type="entry name" value="Allene oxide cyclase-like"/>
    <property type="match status" value="1"/>
</dbReference>